<proteinExistence type="predicted"/>
<sequence>MDPVLKFNYKPWSDWDQLNLVLGSCNGLTLVGYEHDPWHGIFLAVINPITKVCDDLPPIKVRHGPIDWFRSREAAGIGFDDSTNSLKTVCVFLKEPAVSSRDINVVRKQLCTVVHYSGMRSWREIAQIPAYPISGKGVFAHGRLHWSVNRNEAGKIVWFDVKKKEFGLMDRPKPKGDIEHQLVDLNGEVGFVYYGDRIELWLLKAEEWVLHCWFDLDLPAYHLAVLSGCWNEEGDILLSIDSYRGEVKRLVVYTLKSGDSREVVGWGDPCEAEILMYRNSLFPIQIQALSQNPKWAMMAEVVTVVMAGSGDDGGERTRKMRTVVLLLQADCWGDGGGGKAERAEKLKEEDDCEMCRRHHHYFLI</sequence>
<organism evidence="1 2">
    <name type="scientific">Smallanthus sonchifolius</name>
    <dbReference type="NCBI Taxonomy" id="185202"/>
    <lineage>
        <taxon>Eukaryota</taxon>
        <taxon>Viridiplantae</taxon>
        <taxon>Streptophyta</taxon>
        <taxon>Embryophyta</taxon>
        <taxon>Tracheophyta</taxon>
        <taxon>Spermatophyta</taxon>
        <taxon>Magnoliopsida</taxon>
        <taxon>eudicotyledons</taxon>
        <taxon>Gunneridae</taxon>
        <taxon>Pentapetalae</taxon>
        <taxon>asterids</taxon>
        <taxon>campanulids</taxon>
        <taxon>Asterales</taxon>
        <taxon>Asteraceae</taxon>
        <taxon>Asteroideae</taxon>
        <taxon>Heliantheae alliance</taxon>
        <taxon>Millerieae</taxon>
        <taxon>Smallanthus</taxon>
    </lineage>
</organism>
<keyword evidence="2" id="KW-1185">Reference proteome</keyword>
<evidence type="ECO:0000313" key="2">
    <source>
        <dbReference type="Proteomes" id="UP001056120"/>
    </source>
</evidence>
<reference evidence="2" key="1">
    <citation type="journal article" date="2022" name="Mol. Ecol. Resour.">
        <title>The genomes of chicory, endive, great burdock and yacon provide insights into Asteraceae palaeo-polyploidization history and plant inulin production.</title>
        <authorList>
            <person name="Fan W."/>
            <person name="Wang S."/>
            <person name="Wang H."/>
            <person name="Wang A."/>
            <person name="Jiang F."/>
            <person name="Liu H."/>
            <person name="Zhao H."/>
            <person name="Xu D."/>
            <person name="Zhang Y."/>
        </authorList>
    </citation>
    <scope>NUCLEOTIDE SEQUENCE [LARGE SCALE GENOMIC DNA]</scope>
    <source>
        <strain evidence="2">cv. Yunnan</strain>
    </source>
</reference>
<dbReference type="Proteomes" id="UP001056120">
    <property type="component" value="Linkage Group LG11"/>
</dbReference>
<dbReference type="EMBL" id="CM042028">
    <property type="protein sequence ID" value="KAI3798539.1"/>
    <property type="molecule type" value="Genomic_DNA"/>
</dbReference>
<accession>A0ACB9HRW7</accession>
<reference evidence="1 2" key="2">
    <citation type="journal article" date="2022" name="Mol. Ecol. Resour.">
        <title>The genomes of chicory, endive, great burdock and yacon provide insights into Asteraceae paleo-polyploidization history and plant inulin production.</title>
        <authorList>
            <person name="Fan W."/>
            <person name="Wang S."/>
            <person name="Wang H."/>
            <person name="Wang A."/>
            <person name="Jiang F."/>
            <person name="Liu H."/>
            <person name="Zhao H."/>
            <person name="Xu D."/>
            <person name="Zhang Y."/>
        </authorList>
    </citation>
    <scope>NUCLEOTIDE SEQUENCE [LARGE SCALE GENOMIC DNA]</scope>
    <source>
        <strain evidence="2">cv. Yunnan</strain>
        <tissue evidence="1">Leaves</tissue>
    </source>
</reference>
<name>A0ACB9HRW7_9ASTR</name>
<evidence type="ECO:0000313" key="1">
    <source>
        <dbReference type="EMBL" id="KAI3798539.1"/>
    </source>
</evidence>
<gene>
    <name evidence="1" type="ORF">L1987_33816</name>
</gene>
<protein>
    <submittedName>
        <fullName evidence="1">Uncharacterized protein</fullName>
    </submittedName>
</protein>
<comment type="caution">
    <text evidence="1">The sequence shown here is derived from an EMBL/GenBank/DDBJ whole genome shotgun (WGS) entry which is preliminary data.</text>
</comment>